<comment type="caution">
    <text evidence="2">The sequence shown here is derived from an EMBL/GenBank/DDBJ whole genome shotgun (WGS) entry which is preliminary data.</text>
</comment>
<protein>
    <submittedName>
        <fullName evidence="2">Putative nucleotidyltransferase</fullName>
    </submittedName>
</protein>
<dbReference type="InterPro" id="IPR002934">
    <property type="entry name" value="Polymerase_NTP_transf_dom"/>
</dbReference>
<feature type="domain" description="Polymerase nucleotidyl transferase" evidence="1">
    <location>
        <begin position="44"/>
        <end position="81"/>
    </location>
</feature>
<name>A0A7W3QQC9_ACTNM</name>
<evidence type="ECO:0000313" key="2">
    <source>
        <dbReference type="EMBL" id="MBA8955527.1"/>
    </source>
</evidence>
<evidence type="ECO:0000259" key="1">
    <source>
        <dbReference type="Pfam" id="PF01909"/>
    </source>
</evidence>
<dbReference type="Proteomes" id="UP000572680">
    <property type="component" value="Unassembled WGS sequence"/>
</dbReference>
<dbReference type="RefSeq" id="WP_182847521.1">
    <property type="nucleotide sequence ID" value="NZ_BAAALP010000028.1"/>
</dbReference>
<evidence type="ECO:0000313" key="3">
    <source>
        <dbReference type="Proteomes" id="UP000572680"/>
    </source>
</evidence>
<dbReference type="InterPro" id="IPR043519">
    <property type="entry name" value="NT_sf"/>
</dbReference>
<gene>
    <name evidence="2" type="ORF">HNR61_007203</name>
</gene>
<dbReference type="AlphaFoldDB" id="A0A7W3QQC9"/>
<dbReference type="CDD" id="cd05403">
    <property type="entry name" value="NT_KNTase_like"/>
    <property type="match status" value="1"/>
</dbReference>
<keyword evidence="2" id="KW-0808">Transferase</keyword>
<proteinExistence type="predicted"/>
<dbReference type="GO" id="GO:0016779">
    <property type="term" value="F:nucleotidyltransferase activity"/>
    <property type="evidence" value="ECO:0007669"/>
    <property type="project" value="InterPro"/>
</dbReference>
<dbReference type="SUPFAM" id="SSF81301">
    <property type="entry name" value="Nucleotidyltransferase"/>
    <property type="match status" value="1"/>
</dbReference>
<reference evidence="2 3" key="1">
    <citation type="submission" date="2020-08" db="EMBL/GenBank/DDBJ databases">
        <title>Genomic Encyclopedia of Type Strains, Phase IV (KMG-IV): sequencing the most valuable type-strain genomes for metagenomic binning, comparative biology and taxonomic classification.</title>
        <authorList>
            <person name="Goeker M."/>
        </authorList>
    </citation>
    <scope>NUCLEOTIDE SEQUENCE [LARGE SCALE GENOMIC DNA]</scope>
    <source>
        <strain evidence="2 3">DSM 44197</strain>
    </source>
</reference>
<dbReference type="EMBL" id="JACJIA010000012">
    <property type="protein sequence ID" value="MBA8955527.1"/>
    <property type="molecule type" value="Genomic_DNA"/>
</dbReference>
<keyword evidence="3" id="KW-1185">Reference proteome</keyword>
<dbReference type="Pfam" id="PF01909">
    <property type="entry name" value="NTP_transf_2"/>
    <property type="match status" value="1"/>
</dbReference>
<organism evidence="2 3">
    <name type="scientific">Actinomadura namibiensis</name>
    <dbReference type="NCBI Taxonomy" id="182080"/>
    <lineage>
        <taxon>Bacteria</taxon>
        <taxon>Bacillati</taxon>
        <taxon>Actinomycetota</taxon>
        <taxon>Actinomycetes</taxon>
        <taxon>Streptosporangiales</taxon>
        <taxon>Thermomonosporaceae</taxon>
        <taxon>Actinomadura</taxon>
    </lineage>
</organism>
<accession>A0A7W3QQC9</accession>
<dbReference type="Gene3D" id="3.30.460.10">
    <property type="entry name" value="Beta Polymerase, domain 2"/>
    <property type="match status" value="1"/>
</dbReference>
<sequence length="158" mass="18074">MGLFRPIANWLKKMPADRHPVRRVPQGFTDREFRKFARNIRQLQRQAGLPKGDLILHGSRIKGTARTNSDIDIALRVDRRDFFNLAERALARAPLGTRLRKSMLRRFNENGQIASFDLGSDFQKLRRELLDSNSPVKVQFSVLLKGGKLDNGPSLPIQ</sequence>